<evidence type="ECO:0000313" key="1">
    <source>
        <dbReference type="EMBL" id="GBN83132.1"/>
    </source>
</evidence>
<comment type="caution">
    <text evidence="1">The sequence shown here is derived from an EMBL/GenBank/DDBJ whole genome shotgun (WGS) entry which is preliminary data.</text>
</comment>
<proteinExistence type="predicted"/>
<accession>A0A4Y2S4P1</accession>
<organism evidence="1 2">
    <name type="scientific">Araneus ventricosus</name>
    <name type="common">Orbweaver spider</name>
    <name type="synonym">Epeira ventricosa</name>
    <dbReference type="NCBI Taxonomy" id="182803"/>
    <lineage>
        <taxon>Eukaryota</taxon>
        <taxon>Metazoa</taxon>
        <taxon>Ecdysozoa</taxon>
        <taxon>Arthropoda</taxon>
        <taxon>Chelicerata</taxon>
        <taxon>Arachnida</taxon>
        <taxon>Araneae</taxon>
        <taxon>Araneomorphae</taxon>
        <taxon>Entelegynae</taxon>
        <taxon>Araneoidea</taxon>
        <taxon>Araneidae</taxon>
        <taxon>Araneus</taxon>
    </lineage>
</organism>
<evidence type="ECO:0000313" key="2">
    <source>
        <dbReference type="Proteomes" id="UP000499080"/>
    </source>
</evidence>
<name>A0A4Y2S4P1_ARAVE</name>
<keyword evidence="2" id="KW-1185">Reference proteome</keyword>
<dbReference type="AlphaFoldDB" id="A0A4Y2S4P1"/>
<dbReference type="EMBL" id="BGPR01019854">
    <property type="protein sequence ID" value="GBN83132.1"/>
    <property type="molecule type" value="Genomic_DNA"/>
</dbReference>
<sequence>MAVARGGTTSICNRLIGCSVERVGEFLPRPSRYPNLIPRAFFFVKLHSIKPIIENWSEDVNRIKEHNSDQTSHWAYHIYPPSSSAG</sequence>
<gene>
    <name evidence="1" type="ORF">AVEN_137563_1</name>
</gene>
<reference evidence="1 2" key="1">
    <citation type="journal article" date="2019" name="Sci. Rep.">
        <title>Orb-weaving spider Araneus ventricosus genome elucidates the spidroin gene catalogue.</title>
        <authorList>
            <person name="Kono N."/>
            <person name="Nakamura H."/>
            <person name="Ohtoshi R."/>
            <person name="Moran D.A.P."/>
            <person name="Shinohara A."/>
            <person name="Yoshida Y."/>
            <person name="Fujiwara M."/>
            <person name="Mori M."/>
            <person name="Tomita M."/>
            <person name="Arakawa K."/>
        </authorList>
    </citation>
    <scope>NUCLEOTIDE SEQUENCE [LARGE SCALE GENOMIC DNA]</scope>
</reference>
<protein>
    <submittedName>
        <fullName evidence="1">Uncharacterized protein</fullName>
    </submittedName>
</protein>
<dbReference type="Proteomes" id="UP000499080">
    <property type="component" value="Unassembled WGS sequence"/>
</dbReference>